<sequence length="126" mass="14881">MITFKNNAANLVEDFEENLDVRLKVLLYTLDGFVQNEIGDKSIVITSIMRPENLKSVHACGRGVDIRSRHFTRREGNKIVEFMQKHFLYMHNNMYLVKFCLKDERGKKESPHFHLQVDRTNELKIQ</sequence>
<evidence type="ECO:0008006" key="2">
    <source>
        <dbReference type="Google" id="ProtNLM"/>
    </source>
</evidence>
<gene>
    <name evidence="1" type="ORF">LCGC14_2333940</name>
</gene>
<dbReference type="EMBL" id="LAZR01033608">
    <property type="protein sequence ID" value="KKL47600.1"/>
    <property type="molecule type" value="Genomic_DNA"/>
</dbReference>
<evidence type="ECO:0000313" key="1">
    <source>
        <dbReference type="EMBL" id="KKL47600.1"/>
    </source>
</evidence>
<reference evidence="1" key="1">
    <citation type="journal article" date="2015" name="Nature">
        <title>Complex archaea that bridge the gap between prokaryotes and eukaryotes.</title>
        <authorList>
            <person name="Spang A."/>
            <person name="Saw J.H."/>
            <person name="Jorgensen S.L."/>
            <person name="Zaremba-Niedzwiedzka K."/>
            <person name="Martijn J."/>
            <person name="Lind A.E."/>
            <person name="van Eijk R."/>
            <person name="Schleper C."/>
            <person name="Guy L."/>
            <person name="Ettema T.J."/>
        </authorList>
    </citation>
    <scope>NUCLEOTIDE SEQUENCE</scope>
</reference>
<dbReference type="AlphaFoldDB" id="A0A0F9ERQ6"/>
<proteinExistence type="predicted"/>
<organism evidence="1">
    <name type="scientific">marine sediment metagenome</name>
    <dbReference type="NCBI Taxonomy" id="412755"/>
    <lineage>
        <taxon>unclassified sequences</taxon>
        <taxon>metagenomes</taxon>
        <taxon>ecological metagenomes</taxon>
    </lineage>
</organism>
<name>A0A0F9ERQ6_9ZZZZ</name>
<accession>A0A0F9ERQ6</accession>
<protein>
    <recommendedName>
        <fullName evidence="2">Peptidase M15A C-terminal domain-containing protein</fullName>
    </recommendedName>
</protein>
<comment type="caution">
    <text evidence="1">The sequence shown here is derived from an EMBL/GenBank/DDBJ whole genome shotgun (WGS) entry which is preliminary data.</text>
</comment>